<dbReference type="EMBL" id="AP025516">
    <property type="protein sequence ID" value="BDD87323.1"/>
    <property type="molecule type" value="Genomic_DNA"/>
</dbReference>
<evidence type="ECO:0000313" key="5">
    <source>
        <dbReference type="EMBL" id="BDD88379.1"/>
    </source>
</evidence>
<protein>
    <submittedName>
        <fullName evidence="3">IS200/IS605 family transposase</fullName>
    </submittedName>
</protein>
<dbReference type="Gene3D" id="3.30.70.1290">
    <property type="entry name" value="Transposase IS200-like"/>
    <property type="match status" value="1"/>
</dbReference>
<proteinExistence type="predicted"/>
<dbReference type="SUPFAM" id="SSF143422">
    <property type="entry name" value="Transposase IS200-like"/>
    <property type="match status" value="1"/>
</dbReference>
<dbReference type="NCBIfam" id="NF033573">
    <property type="entry name" value="transpos_IS200"/>
    <property type="match status" value="1"/>
</dbReference>
<dbReference type="PANTHER" id="PTHR33360">
    <property type="entry name" value="TRANSPOSASE FOR INSERTION SEQUENCE ELEMENT IS200"/>
    <property type="match status" value="1"/>
</dbReference>
<evidence type="ECO:0000313" key="8">
    <source>
        <dbReference type="Proteomes" id="UP000830055"/>
    </source>
</evidence>
<dbReference type="InterPro" id="IPR036515">
    <property type="entry name" value="Transposase_17_sf"/>
</dbReference>
<dbReference type="PANTHER" id="PTHR33360:SF2">
    <property type="entry name" value="TRANSPOSASE FOR INSERTION SEQUENCE ELEMENT IS200"/>
    <property type="match status" value="1"/>
</dbReference>
<dbReference type="SMART" id="SM01321">
    <property type="entry name" value="Y1_Tnp"/>
    <property type="match status" value="1"/>
</dbReference>
<evidence type="ECO:0000313" key="2">
    <source>
        <dbReference type="EMBL" id="BDD86404.1"/>
    </source>
</evidence>
<evidence type="ECO:0000313" key="7">
    <source>
        <dbReference type="EMBL" id="BDD88680.1"/>
    </source>
</evidence>
<dbReference type="EMBL" id="AP025516">
    <property type="protein sequence ID" value="BDD88680.1"/>
    <property type="molecule type" value="Genomic_DNA"/>
</dbReference>
<dbReference type="Pfam" id="PF01797">
    <property type="entry name" value="Y1_Tnp"/>
    <property type="match status" value="1"/>
</dbReference>
<gene>
    <name evidence="2" type="ORF">DPPLL_07690</name>
    <name evidence="3" type="ORF">DPPLL_16880</name>
    <name evidence="4" type="ORF">DPPLL_24850</name>
    <name evidence="5" type="ORF">DPPLL_27440</name>
    <name evidence="6" type="ORF">DPPLL_30270</name>
    <name evidence="7" type="ORF">DPPLL_30450</name>
</gene>
<organism evidence="3 8">
    <name type="scientific">Desulfofustis limnaeus</name>
    <dbReference type="NCBI Taxonomy" id="2740163"/>
    <lineage>
        <taxon>Bacteria</taxon>
        <taxon>Pseudomonadati</taxon>
        <taxon>Thermodesulfobacteriota</taxon>
        <taxon>Desulfobulbia</taxon>
        <taxon>Desulfobulbales</taxon>
        <taxon>Desulfocapsaceae</taxon>
        <taxon>Desulfofustis</taxon>
    </lineage>
</organism>
<evidence type="ECO:0000259" key="1">
    <source>
        <dbReference type="SMART" id="SM01321"/>
    </source>
</evidence>
<evidence type="ECO:0000313" key="6">
    <source>
        <dbReference type="EMBL" id="BDD88662.1"/>
    </source>
</evidence>
<dbReference type="RefSeq" id="WP_284151509.1">
    <property type="nucleotide sequence ID" value="NZ_AP025516.1"/>
</dbReference>
<name>A0ABM7W8S2_9BACT</name>
<evidence type="ECO:0000313" key="3">
    <source>
        <dbReference type="EMBL" id="BDD87323.1"/>
    </source>
</evidence>
<dbReference type="EMBL" id="AP025516">
    <property type="protein sequence ID" value="BDD88379.1"/>
    <property type="molecule type" value="Genomic_DNA"/>
</dbReference>
<accession>A0ABM7W8S2</accession>
<dbReference type="InterPro" id="IPR002686">
    <property type="entry name" value="Transposase_17"/>
</dbReference>
<dbReference type="EMBL" id="AP025516">
    <property type="protein sequence ID" value="BDD88120.1"/>
    <property type="molecule type" value="Genomic_DNA"/>
</dbReference>
<evidence type="ECO:0000313" key="4">
    <source>
        <dbReference type="EMBL" id="BDD88120.1"/>
    </source>
</evidence>
<sequence>MSRFRKLSHSIWHCQYHIVWVPKYRFRILTGAVKEACETAIHAICGFVGCEVVEMNVQPDHVHLVLMVPPKVSISQLMGRVKGQTSMRFFHQFRYLKKKPYWGNHFWAKGYCVDTVGLDADMIRKYVRYQEKKEKQLEQLRLFE</sequence>
<reference evidence="3 8" key="1">
    <citation type="submission" date="2022-01" db="EMBL/GenBank/DDBJ databases">
        <title>Desulfofustis limnae sp. nov., a novel mesophilic sulfate-reducing bacterium isolated from marsh soil.</title>
        <authorList>
            <person name="Watanabe M."/>
            <person name="Takahashi A."/>
            <person name="Kojima H."/>
            <person name="Fukui M."/>
        </authorList>
    </citation>
    <scope>NUCLEOTIDE SEQUENCE [LARGE SCALE GENOMIC DNA]</scope>
    <source>
        <strain evidence="3 8">PPLL</strain>
    </source>
</reference>
<dbReference type="EMBL" id="AP025516">
    <property type="protein sequence ID" value="BDD88662.1"/>
    <property type="molecule type" value="Genomic_DNA"/>
</dbReference>
<dbReference type="Proteomes" id="UP000830055">
    <property type="component" value="Chromosome"/>
</dbReference>
<feature type="domain" description="Transposase IS200-like" evidence="1">
    <location>
        <begin position="11"/>
        <end position="130"/>
    </location>
</feature>
<dbReference type="EMBL" id="AP025516">
    <property type="protein sequence ID" value="BDD86404.1"/>
    <property type="molecule type" value="Genomic_DNA"/>
</dbReference>
<keyword evidence="8" id="KW-1185">Reference proteome</keyword>